<evidence type="ECO:0000313" key="2">
    <source>
        <dbReference type="EMBL" id="SPU43979.1"/>
    </source>
</evidence>
<evidence type="ECO:0000313" key="3">
    <source>
        <dbReference type="Proteomes" id="UP000250358"/>
    </source>
</evidence>
<dbReference type="AlphaFoldDB" id="A0A2X1AIU4"/>
<dbReference type="Pfam" id="PF01168">
    <property type="entry name" value="Ala_racemase_N"/>
    <property type="match status" value="1"/>
</dbReference>
<dbReference type="PROSITE" id="PS51257">
    <property type="entry name" value="PROKAR_LIPOPROTEIN"/>
    <property type="match status" value="1"/>
</dbReference>
<evidence type="ECO:0000259" key="1">
    <source>
        <dbReference type="Pfam" id="PF01168"/>
    </source>
</evidence>
<dbReference type="InterPro" id="IPR029066">
    <property type="entry name" value="PLP-binding_barrel"/>
</dbReference>
<accession>A0A2X1AIU4</accession>
<protein>
    <submittedName>
        <fullName evidence="2">Alanine racemase</fullName>
    </submittedName>
</protein>
<proteinExistence type="predicted"/>
<dbReference type="SUPFAM" id="SSF51419">
    <property type="entry name" value="PLP-binding barrel"/>
    <property type="match status" value="1"/>
</dbReference>
<name>A0A2X1AIU4_BREDI</name>
<organism evidence="2 3">
    <name type="scientific">Brevundimonas diminuta</name>
    <name type="common">Pseudomonas diminuta</name>
    <dbReference type="NCBI Taxonomy" id="293"/>
    <lineage>
        <taxon>Bacteria</taxon>
        <taxon>Pseudomonadati</taxon>
        <taxon>Pseudomonadota</taxon>
        <taxon>Alphaproteobacteria</taxon>
        <taxon>Caulobacterales</taxon>
        <taxon>Caulobacteraceae</taxon>
        <taxon>Brevundimonas</taxon>
    </lineage>
</organism>
<dbReference type="Proteomes" id="UP000250358">
    <property type="component" value="Unassembled WGS sequence"/>
</dbReference>
<sequence>MLKASNLRPVINHPTQLQTWQSAGGGACGLQIDTGMNRLGFRVEDAPEPFEGLELVMTHLACADEPSNPLNRAQRDAYAAAVQRYPGVTRSFANSGGCFLGRISPSTWCVQASASTAAGRKAAHTRRSLRSPA</sequence>
<dbReference type="InterPro" id="IPR001608">
    <property type="entry name" value="Ala_racemase_N"/>
</dbReference>
<dbReference type="Gene3D" id="3.20.20.10">
    <property type="entry name" value="Alanine racemase"/>
    <property type="match status" value="1"/>
</dbReference>
<dbReference type="EMBL" id="UAQM01000008">
    <property type="protein sequence ID" value="SPU43979.1"/>
    <property type="molecule type" value="Genomic_DNA"/>
</dbReference>
<feature type="domain" description="Alanine racemase N-terminal" evidence="1">
    <location>
        <begin position="4"/>
        <end position="102"/>
    </location>
</feature>
<reference evidence="2 3" key="1">
    <citation type="submission" date="2018-06" db="EMBL/GenBank/DDBJ databases">
        <authorList>
            <consortium name="Pathogen Informatics"/>
            <person name="Doyle S."/>
        </authorList>
    </citation>
    <scope>NUCLEOTIDE SEQUENCE [LARGE SCALE GENOMIC DNA]</scope>
    <source>
        <strain evidence="2 3">NCTC11165</strain>
    </source>
</reference>
<gene>
    <name evidence="2" type="ORF">NCTC11165_01373</name>
</gene>